<evidence type="ECO:0000256" key="1">
    <source>
        <dbReference type="SAM" id="MobiDB-lite"/>
    </source>
</evidence>
<gene>
    <name evidence="3" type="ORF">BAE44_0012020</name>
</gene>
<name>A0A1E5VPC3_9POAL</name>
<feature type="region of interest" description="Disordered" evidence="1">
    <location>
        <begin position="1"/>
        <end position="26"/>
    </location>
</feature>
<organism evidence="3 4">
    <name type="scientific">Dichanthelium oligosanthes</name>
    <dbReference type="NCBI Taxonomy" id="888268"/>
    <lineage>
        <taxon>Eukaryota</taxon>
        <taxon>Viridiplantae</taxon>
        <taxon>Streptophyta</taxon>
        <taxon>Embryophyta</taxon>
        <taxon>Tracheophyta</taxon>
        <taxon>Spermatophyta</taxon>
        <taxon>Magnoliopsida</taxon>
        <taxon>Liliopsida</taxon>
        <taxon>Poales</taxon>
        <taxon>Poaceae</taxon>
        <taxon>PACMAD clade</taxon>
        <taxon>Panicoideae</taxon>
        <taxon>Panicodae</taxon>
        <taxon>Paniceae</taxon>
        <taxon>Dichantheliinae</taxon>
        <taxon>Dichanthelium</taxon>
    </lineage>
</organism>
<keyword evidence="2" id="KW-0812">Transmembrane</keyword>
<keyword evidence="2" id="KW-1133">Transmembrane helix</keyword>
<dbReference type="AlphaFoldDB" id="A0A1E5VPC3"/>
<evidence type="ECO:0000313" key="4">
    <source>
        <dbReference type="Proteomes" id="UP000095767"/>
    </source>
</evidence>
<comment type="caution">
    <text evidence="3">The sequence shown here is derived from an EMBL/GenBank/DDBJ whole genome shotgun (WGS) entry which is preliminary data.</text>
</comment>
<feature type="transmembrane region" description="Helical" evidence="2">
    <location>
        <begin position="70"/>
        <end position="89"/>
    </location>
</feature>
<keyword evidence="2" id="KW-0472">Membrane</keyword>
<reference evidence="3 4" key="1">
    <citation type="submission" date="2016-09" db="EMBL/GenBank/DDBJ databases">
        <title>The draft genome of Dichanthelium oligosanthes: A C3 panicoid grass species.</title>
        <authorList>
            <person name="Studer A.J."/>
            <person name="Schnable J.C."/>
            <person name="Brutnell T.P."/>
        </authorList>
    </citation>
    <scope>NUCLEOTIDE SEQUENCE [LARGE SCALE GENOMIC DNA]</scope>
    <source>
        <strain evidence="4">cv. Kellogg 1175</strain>
        <tissue evidence="3">Leaf</tissue>
    </source>
</reference>
<proteinExistence type="predicted"/>
<evidence type="ECO:0000313" key="3">
    <source>
        <dbReference type="EMBL" id="OEL26963.1"/>
    </source>
</evidence>
<keyword evidence="4" id="KW-1185">Reference proteome</keyword>
<accession>A0A1E5VPC3</accession>
<feature type="transmembrane region" description="Helical" evidence="2">
    <location>
        <begin position="29"/>
        <end position="50"/>
    </location>
</feature>
<dbReference type="EMBL" id="LWDX02033595">
    <property type="protein sequence ID" value="OEL26963.1"/>
    <property type="molecule type" value="Genomic_DNA"/>
</dbReference>
<protein>
    <submittedName>
        <fullName evidence="3">Uncharacterized protein</fullName>
    </submittedName>
</protein>
<sequence>MADPPAAGHPRMPRRPGTSSTSRDRTLPAGVPLLIDYAVLLISVAGSAIIHSAVDSATTSAAGGLQACPLVTFLLYLLGLLLVMLALVADLF</sequence>
<dbReference type="Proteomes" id="UP000095767">
    <property type="component" value="Unassembled WGS sequence"/>
</dbReference>
<evidence type="ECO:0000256" key="2">
    <source>
        <dbReference type="SAM" id="Phobius"/>
    </source>
</evidence>